<feature type="compositionally biased region" description="Low complexity" evidence="3">
    <location>
        <begin position="897"/>
        <end position="909"/>
    </location>
</feature>
<dbReference type="OMA" id="MICASLF"/>
<evidence type="ECO:0000256" key="2">
    <source>
        <dbReference type="SAM" id="Coils"/>
    </source>
</evidence>
<dbReference type="Gene3D" id="1.10.506.10">
    <property type="entry name" value="GTPase Activation - p120gap, domain 1"/>
    <property type="match status" value="2"/>
</dbReference>
<keyword evidence="7" id="KW-1185">Reference proteome</keyword>
<dbReference type="InterPro" id="IPR001936">
    <property type="entry name" value="RasGAP_dom"/>
</dbReference>
<protein>
    <submittedName>
        <fullName evidence="6">Uncharacterized protein</fullName>
    </submittedName>
</protein>
<dbReference type="AlphaFoldDB" id="A0A401RUD0"/>
<sequence length="938" mass="106698">MGLKRWLFCGAQQDSVPGKRSPASVRKLERAGGTGEGPVNNVKNLIIRRLRRKNQNQPETPQFPNDSGRSLTGAGSYESLTGSLNPIETLDLSNETNVIIRPLHSSILGERYCFEVINSRGSRCFGCTSAAERDKWIENLLRTVQPNKDNCERVENMLSLWVNEAKDLTPKKRYFCELHLDGSLYARTTSKLSQEALFWGEHFEFGSLPPTKEVTLHLFRDDDKKRKEMSALGSVTIPLSEVTGRQHVEKWYNVNAPPLNKGKLNVPTIRINLRYQNIKVLPMIHYKEFAEYLICNYTTLCSVLEPALKVKDKEEVASALVHVLQSVGKAKDFLIELGMVEVDRCEEKHSVLFRENTLATKAIDEYMKLVGQKYLIETLGDFVTRLYNPEENYEVDPNKCSANDVSENQSNMKAVCEEAFRQITDSRCIFPDELREIFATWQQQCLSRRKAELGMRMICASLFLRFLCPAIMSPSLFSLTQEYPNDSTARTLTLIAKVIQNLANFTTFEDKEGYMTFMDNFLESNWDNMKIFLTNISSPEPSINSSEFEGCIDLGLGLSILHLLLCDTLSRLEQQELGRLRPLPAILNGITHSLKNPNIPLIHYQDFGEYCRDDKPVYVAPKNVQTVSASLLSLNKCAQEEQQHVKSNGKQDKGMSVVKRTQSAPARKRPNISRQHSTLETVSNVQGHAKEDILTNLPDRSYATLTKTPLSVTQSLKSSYTCPQSNPRLRIQSHNPRLMPVDSFRKSQVPWERISGHEEWSCQTEGGRQDFKPFEKHEQDISHLQANVQTINEELKQFQSRIDEHVQRVLQENEERQKTQLEEKDKQIKDLSTRLEAVEEERKKDLERFEVAAQNQQKIESLESRLTALQEDHKELLLSIKGLRDSHQPTNSNHVAPSSSTPKTPSEPNLTPPANPKTPPAPVEVQVVENGQVEIDSC</sequence>
<dbReference type="CDD" id="cd04013">
    <property type="entry name" value="C2_SynGAP_like"/>
    <property type="match status" value="1"/>
</dbReference>
<gene>
    <name evidence="6" type="ORF">chiPu_0020235</name>
</gene>
<dbReference type="InterPro" id="IPR035892">
    <property type="entry name" value="C2_domain_sf"/>
</dbReference>
<dbReference type="InterPro" id="IPR023152">
    <property type="entry name" value="RasGAP_CS"/>
</dbReference>
<dbReference type="InterPro" id="IPR008936">
    <property type="entry name" value="Rho_GTPase_activation_prot"/>
</dbReference>
<dbReference type="STRING" id="137246.A0A401RUD0"/>
<dbReference type="PROSITE" id="PS00509">
    <property type="entry name" value="RAS_GTPASE_ACTIV_1"/>
    <property type="match status" value="1"/>
</dbReference>
<dbReference type="CDD" id="cd05136">
    <property type="entry name" value="RasGAP_DAB2IP"/>
    <property type="match status" value="1"/>
</dbReference>
<dbReference type="GO" id="GO:0005096">
    <property type="term" value="F:GTPase activator activity"/>
    <property type="evidence" value="ECO:0007669"/>
    <property type="project" value="UniProtKB-KW"/>
</dbReference>
<evidence type="ECO:0000313" key="7">
    <source>
        <dbReference type="Proteomes" id="UP000287033"/>
    </source>
</evidence>
<evidence type="ECO:0000256" key="1">
    <source>
        <dbReference type="ARBA" id="ARBA00022468"/>
    </source>
</evidence>
<dbReference type="SMART" id="SM00239">
    <property type="entry name" value="C2"/>
    <property type="match status" value="1"/>
</dbReference>
<proteinExistence type="predicted"/>
<dbReference type="PROSITE" id="PS50004">
    <property type="entry name" value="C2"/>
    <property type="match status" value="1"/>
</dbReference>
<evidence type="ECO:0000313" key="6">
    <source>
        <dbReference type="EMBL" id="GCC21760.1"/>
    </source>
</evidence>
<feature type="region of interest" description="Disordered" evidence="3">
    <location>
        <begin position="645"/>
        <end position="671"/>
    </location>
</feature>
<dbReference type="Pfam" id="PF00168">
    <property type="entry name" value="C2"/>
    <property type="match status" value="1"/>
</dbReference>
<feature type="region of interest" description="Disordered" evidence="3">
    <location>
        <begin position="13"/>
        <end position="35"/>
    </location>
</feature>
<feature type="coiled-coil region" evidence="2">
    <location>
        <begin position="774"/>
        <end position="879"/>
    </location>
</feature>
<dbReference type="InterPro" id="IPR057606">
    <property type="entry name" value="SynGAP1-like_PH"/>
</dbReference>
<evidence type="ECO:0000259" key="4">
    <source>
        <dbReference type="PROSITE" id="PS50004"/>
    </source>
</evidence>
<organism evidence="6 7">
    <name type="scientific">Chiloscyllium punctatum</name>
    <name type="common">Brownbanded bambooshark</name>
    <name type="synonym">Hemiscyllium punctatum</name>
    <dbReference type="NCBI Taxonomy" id="137246"/>
    <lineage>
        <taxon>Eukaryota</taxon>
        <taxon>Metazoa</taxon>
        <taxon>Chordata</taxon>
        <taxon>Craniata</taxon>
        <taxon>Vertebrata</taxon>
        <taxon>Chondrichthyes</taxon>
        <taxon>Elasmobranchii</taxon>
        <taxon>Galeomorphii</taxon>
        <taxon>Galeoidea</taxon>
        <taxon>Orectolobiformes</taxon>
        <taxon>Hemiscylliidae</taxon>
        <taxon>Chiloscyllium</taxon>
    </lineage>
</organism>
<comment type="caution">
    <text evidence="6">The sequence shown here is derived from an EMBL/GenBank/DDBJ whole genome shotgun (WGS) entry which is preliminary data.</text>
</comment>
<dbReference type="Pfam" id="PF00616">
    <property type="entry name" value="RasGAP"/>
    <property type="match status" value="1"/>
</dbReference>
<feature type="compositionally biased region" description="Pro residues" evidence="3">
    <location>
        <begin position="910"/>
        <end position="922"/>
    </location>
</feature>
<dbReference type="EMBL" id="BEZZ01002458">
    <property type="protein sequence ID" value="GCC21760.1"/>
    <property type="molecule type" value="Genomic_DNA"/>
</dbReference>
<accession>A0A401RUD0</accession>
<dbReference type="OrthoDB" id="5572587at2759"/>
<evidence type="ECO:0000259" key="5">
    <source>
        <dbReference type="PROSITE" id="PS50018"/>
    </source>
</evidence>
<reference evidence="6 7" key="1">
    <citation type="journal article" date="2018" name="Nat. Ecol. Evol.">
        <title>Shark genomes provide insights into elasmobranch evolution and the origin of vertebrates.</title>
        <authorList>
            <person name="Hara Y"/>
            <person name="Yamaguchi K"/>
            <person name="Onimaru K"/>
            <person name="Kadota M"/>
            <person name="Koyanagi M"/>
            <person name="Keeley SD"/>
            <person name="Tatsumi K"/>
            <person name="Tanaka K"/>
            <person name="Motone F"/>
            <person name="Kageyama Y"/>
            <person name="Nozu R"/>
            <person name="Adachi N"/>
            <person name="Nishimura O"/>
            <person name="Nakagawa R"/>
            <person name="Tanegashima C"/>
            <person name="Kiyatake I"/>
            <person name="Matsumoto R"/>
            <person name="Murakumo K"/>
            <person name="Nishida K"/>
            <person name="Terakita A"/>
            <person name="Kuratani S"/>
            <person name="Sato K"/>
            <person name="Hyodo S Kuraku.S."/>
        </authorList>
    </citation>
    <scope>NUCLEOTIDE SEQUENCE [LARGE SCALE GENOMIC DNA]</scope>
</reference>
<dbReference type="Pfam" id="PF25321">
    <property type="entry name" value="PH_RASGAP"/>
    <property type="match status" value="1"/>
</dbReference>
<dbReference type="Gene3D" id="2.60.40.150">
    <property type="entry name" value="C2 domain"/>
    <property type="match status" value="1"/>
</dbReference>
<dbReference type="Proteomes" id="UP000287033">
    <property type="component" value="Unassembled WGS sequence"/>
</dbReference>
<feature type="compositionally biased region" description="Polar residues" evidence="3">
    <location>
        <begin position="55"/>
        <end position="70"/>
    </location>
</feature>
<dbReference type="InterPro" id="IPR000008">
    <property type="entry name" value="C2_dom"/>
</dbReference>
<dbReference type="SMART" id="SM00323">
    <property type="entry name" value="RasGAP"/>
    <property type="match status" value="1"/>
</dbReference>
<dbReference type="InterPro" id="IPR039360">
    <property type="entry name" value="Ras_GTPase"/>
</dbReference>
<dbReference type="PANTHER" id="PTHR10194">
    <property type="entry name" value="RAS GTPASE-ACTIVATING PROTEINS"/>
    <property type="match status" value="1"/>
</dbReference>
<feature type="region of interest" description="Disordered" evidence="3">
    <location>
        <begin position="884"/>
        <end position="922"/>
    </location>
</feature>
<keyword evidence="1" id="KW-0343">GTPase activation</keyword>
<name>A0A401RUD0_CHIPU</name>
<feature type="domain" description="Ras-GAP" evidence="5">
    <location>
        <begin position="312"/>
        <end position="504"/>
    </location>
</feature>
<dbReference type="SUPFAM" id="SSF48350">
    <property type="entry name" value="GTPase activation domain, GAP"/>
    <property type="match status" value="1"/>
</dbReference>
<feature type="region of interest" description="Disordered" evidence="3">
    <location>
        <begin position="53"/>
        <end position="75"/>
    </location>
</feature>
<evidence type="ECO:0000256" key="3">
    <source>
        <dbReference type="SAM" id="MobiDB-lite"/>
    </source>
</evidence>
<dbReference type="PANTHER" id="PTHR10194:SF96">
    <property type="entry name" value="RAS PROTEIN ACTIVATOR LIKE-3"/>
    <property type="match status" value="1"/>
</dbReference>
<feature type="domain" description="C2" evidence="4">
    <location>
        <begin position="136"/>
        <end position="252"/>
    </location>
</feature>
<keyword evidence="2" id="KW-0175">Coiled coil</keyword>
<dbReference type="PROSITE" id="PS50018">
    <property type="entry name" value="RAS_GTPASE_ACTIV_2"/>
    <property type="match status" value="1"/>
</dbReference>
<dbReference type="SUPFAM" id="SSF49562">
    <property type="entry name" value="C2 domain (Calcium/lipid-binding domain, CaLB)"/>
    <property type="match status" value="1"/>
</dbReference>
<dbReference type="SUPFAM" id="SSF50729">
    <property type="entry name" value="PH domain-like"/>
    <property type="match status" value="1"/>
</dbReference>